<accession>A0A645BPL0</accession>
<dbReference type="AlphaFoldDB" id="A0A645BPL0"/>
<evidence type="ECO:0000313" key="10">
    <source>
        <dbReference type="EMBL" id="MPM67380.1"/>
    </source>
</evidence>
<feature type="transmembrane region" description="Helical" evidence="8">
    <location>
        <begin position="12"/>
        <end position="32"/>
    </location>
</feature>
<feature type="transmembrane region" description="Helical" evidence="8">
    <location>
        <begin position="44"/>
        <end position="60"/>
    </location>
</feature>
<proteinExistence type="predicted"/>
<dbReference type="InterPro" id="IPR007387">
    <property type="entry name" value="TRAP_DctQ"/>
</dbReference>
<evidence type="ECO:0000259" key="9">
    <source>
        <dbReference type="Pfam" id="PF04290"/>
    </source>
</evidence>
<evidence type="ECO:0000256" key="2">
    <source>
        <dbReference type="ARBA" id="ARBA00022448"/>
    </source>
</evidence>
<dbReference type="EMBL" id="VSSQ01021654">
    <property type="protein sequence ID" value="MPM67380.1"/>
    <property type="molecule type" value="Genomic_DNA"/>
</dbReference>
<feature type="transmembrane region" description="Helical" evidence="8">
    <location>
        <begin position="80"/>
        <end position="102"/>
    </location>
</feature>
<dbReference type="GO" id="GO:0022857">
    <property type="term" value="F:transmembrane transporter activity"/>
    <property type="evidence" value="ECO:0007669"/>
    <property type="project" value="TreeGrafter"/>
</dbReference>
<evidence type="ECO:0000256" key="5">
    <source>
        <dbReference type="ARBA" id="ARBA00022692"/>
    </source>
</evidence>
<dbReference type="Pfam" id="PF04290">
    <property type="entry name" value="DctQ"/>
    <property type="match status" value="1"/>
</dbReference>
<evidence type="ECO:0000256" key="7">
    <source>
        <dbReference type="ARBA" id="ARBA00023136"/>
    </source>
</evidence>
<protein>
    <submittedName>
        <fullName evidence="10">Sialic acid TRAP transporter permease protein SiaT</fullName>
    </submittedName>
</protein>
<evidence type="ECO:0000256" key="4">
    <source>
        <dbReference type="ARBA" id="ARBA00022519"/>
    </source>
</evidence>
<reference evidence="10" key="1">
    <citation type="submission" date="2019-08" db="EMBL/GenBank/DDBJ databases">
        <authorList>
            <person name="Kucharzyk K."/>
            <person name="Murdoch R.W."/>
            <person name="Higgins S."/>
            <person name="Loffler F."/>
        </authorList>
    </citation>
    <scope>NUCLEOTIDE SEQUENCE</scope>
</reference>
<evidence type="ECO:0000256" key="6">
    <source>
        <dbReference type="ARBA" id="ARBA00022989"/>
    </source>
</evidence>
<dbReference type="InterPro" id="IPR055348">
    <property type="entry name" value="DctQ"/>
</dbReference>
<dbReference type="PANTHER" id="PTHR35011:SF2">
    <property type="entry name" value="2,3-DIKETO-L-GULONATE TRAP TRANSPORTER SMALL PERMEASE PROTEIN YIAM"/>
    <property type="match status" value="1"/>
</dbReference>
<keyword evidence="4" id="KW-0997">Cell inner membrane</keyword>
<evidence type="ECO:0000256" key="3">
    <source>
        <dbReference type="ARBA" id="ARBA00022475"/>
    </source>
</evidence>
<organism evidence="10">
    <name type="scientific">bioreactor metagenome</name>
    <dbReference type="NCBI Taxonomy" id="1076179"/>
    <lineage>
        <taxon>unclassified sequences</taxon>
        <taxon>metagenomes</taxon>
        <taxon>ecological metagenomes</taxon>
    </lineage>
</organism>
<keyword evidence="3" id="KW-1003">Cell membrane</keyword>
<feature type="domain" description="Tripartite ATP-independent periplasmic transporters DctQ component" evidence="9">
    <location>
        <begin position="20"/>
        <end position="151"/>
    </location>
</feature>
<evidence type="ECO:0000256" key="1">
    <source>
        <dbReference type="ARBA" id="ARBA00004429"/>
    </source>
</evidence>
<comment type="caution">
    <text evidence="10">The sequence shown here is derived from an EMBL/GenBank/DDBJ whole genome shotgun (WGS) entry which is preliminary data.</text>
</comment>
<name>A0A645BPL0_9ZZZZ</name>
<keyword evidence="7 8" id="KW-0472">Membrane</keyword>
<keyword evidence="5 8" id="KW-0812">Transmembrane</keyword>
<feature type="transmembrane region" description="Helical" evidence="8">
    <location>
        <begin position="122"/>
        <end position="143"/>
    </location>
</feature>
<dbReference type="GO" id="GO:0015740">
    <property type="term" value="P:C4-dicarboxylate transport"/>
    <property type="evidence" value="ECO:0007669"/>
    <property type="project" value="TreeGrafter"/>
</dbReference>
<sequence>MWQILNKAEKYIGGVLFFIIVILGFLQVLFRYVFQSPLAWTEEYTLFLFVWFVYLGSSACTQEKRHVCVEMFVERLPKKLLLLVNLFVSVCWLLFCVIIFMTSFRVAALAAERHSITIASKLPYVIAMSAVPVGMVLMGLRVIQNTVKLFRKTDLEKGREGTE</sequence>
<comment type="subcellular location">
    <subcellularLocation>
        <location evidence="1">Cell inner membrane</location>
        <topology evidence="1">Multi-pass membrane protein</topology>
    </subcellularLocation>
</comment>
<keyword evidence="6 8" id="KW-1133">Transmembrane helix</keyword>
<evidence type="ECO:0000256" key="8">
    <source>
        <dbReference type="SAM" id="Phobius"/>
    </source>
</evidence>
<dbReference type="GO" id="GO:0005886">
    <property type="term" value="C:plasma membrane"/>
    <property type="evidence" value="ECO:0007669"/>
    <property type="project" value="UniProtKB-SubCell"/>
</dbReference>
<keyword evidence="2" id="KW-0813">Transport</keyword>
<gene>
    <name evidence="10" type="primary">siaT_22</name>
    <name evidence="10" type="ORF">SDC9_114302</name>
</gene>
<dbReference type="PANTHER" id="PTHR35011">
    <property type="entry name" value="2,3-DIKETO-L-GULONATE TRAP TRANSPORTER SMALL PERMEASE PROTEIN YIAM"/>
    <property type="match status" value="1"/>
</dbReference>